<comment type="caution">
    <text evidence="3">The sequence shown here is derived from an EMBL/GenBank/DDBJ whole genome shotgun (WGS) entry which is preliminary data.</text>
</comment>
<feature type="non-terminal residue" evidence="3">
    <location>
        <position position="438"/>
    </location>
</feature>
<dbReference type="AlphaFoldDB" id="A0AAD6Y388"/>
<accession>A0AAD6Y388</accession>
<protein>
    <recommendedName>
        <fullName evidence="2">NACHT domain-containing protein</fullName>
    </recommendedName>
</protein>
<evidence type="ECO:0000313" key="3">
    <source>
        <dbReference type="EMBL" id="KAJ7192310.1"/>
    </source>
</evidence>
<dbReference type="Gene3D" id="3.40.50.300">
    <property type="entry name" value="P-loop containing nucleotide triphosphate hydrolases"/>
    <property type="match status" value="1"/>
</dbReference>
<organism evidence="3 4">
    <name type="scientific">Mycena pura</name>
    <dbReference type="NCBI Taxonomy" id="153505"/>
    <lineage>
        <taxon>Eukaryota</taxon>
        <taxon>Fungi</taxon>
        <taxon>Dikarya</taxon>
        <taxon>Basidiomycota</taxon>
        <taxon>Agaricomycotina</taxon>
        <taxon>Agaricomycetes</taxon>
        <taxon>Agaricomycetidae</taxon>
        <taxon>Agaricales</taxon>
        <taxon>Marasmiineae</taxon>
        <taxon>Mycenaceae</taxon>
        <taxon>Mycena</taxon>
    </lineage>
</organism>
<feature type="domain" description="NACHT" evidence="2">
    <location>
        <begin position="71"/>
        <end position="221"/>
    </location>
</feature>
<keyword evidence="4" id="KW-1185">Reference proteome</keyword>
<dbReference type="Proteomes" id="UP001219525">
    <property type="component" value="Unassembled WGS sequence"/>
</dbReference>
<evidence type="ECO:0000313" key="4">
    <source>
        <dbReference type="Proteomes" id="UP001219525"/>
    </source>
</evidence>
<evidence type="ECO:0000259" key="2">
    <source>
        <dbReference type="PROSITE" id="PS50837"/>
    </source>
</evidence>
<dbReference type="PANTHER" id="PTHR10039:SF17">
    <property type="entry name" value="FUNGAL STAND N-TERMINAL GOODBYE DOMAIN-CONTAINING PROTEIN-RELATED"/>
    <property type="match status" value="1"/>
</dbReference>
<proteinExistence type="predicted"/>
<sequence length="438" mass="49666">MSIERNTEDVVEQLNAIRIESWPRSKHATYGADTEVGTTLLKREACTPNTRTSIRKKIQRWVQDPLPDAPRVFWLTGHAGSGKSTIAFSIAQHYGKNSDLLAANFFCSRQFADTRSRKYIIPSIVYQLARHSSSFRRALVAINQFGAPDEPDEQLNTLLVEPWKECLRQRQFQIPSFLVVVDALDEIADSEGSIFLQELLGVISDGHLAGLRFLVTSRPDSDIVALCESFPPNAVCRLHQVDMDDVSGDIRMFLHAKLPALKDQPQLEEVARRSRGFFIYAATAVRYATPRSKMNPGEQLSLLDKFLGSGPNSRDRFLLDKLYRQILGAAFSDLEEEQFRPRLRILHAILSIPSALSVRTIAQLDPVFSENLVEIVVKDLHAVLYIQDNKIYSYHSSFPDFIFDSKRSRFKFRGSGGRRWTADVSCGRDARLGFMQRL</sequence>
<evidence type="ECO:0000256" key="1">
    <source>
        <dbReference type="ARBA" id="ARBA00022737"/>
    </source>
</evidence>
<dbReference type="Pfam" id="PF24883">
    <property type="entry name" value="NPHP3_N"/>
    <property type="match status" value="1"/>
</dbReference>
<dbReference type="PROSITE" id="PS50837">
    <property type="entry name" value="NACHT"/>
    <property type="match status" value="1"/>
</dbReference>
<gene>
    <name evidence="3" type="ORF">GGX14DRAFT_480176</name>
</gene>
<keyword evidence="1" id="KW-0677">Repeat</keyword>
<dbReference type="PANTHER" id="PTHR10039">
    <property type="entry name" value="AMELOGENIN"/>
    <property type="match status" value="1"/>
</dbReference>
<dbReference type="InterPro" id="IPR056884">
    <property type="entry name" value="NPHP3-like_N"/>
</dbReference>
<dbReference type="SUPFAM" id="SSF52540">
    <property type="entry name" value="P-loop containing nucleoside triphosphate hydrolases"/>
    <property type="match status" value="1"/>
</dbReference>
<dbReference type="InterPro" id="IPR007111">
    <property type="entry name" value="NACHT_NTPase"/>
</dbReference>
<dbReference type="EMBL" id="JARJCW010000121">
    <property type="protein sequence ID" value="KAJ7192310.1"/>
    <property type="molecule type" value="Genomic_DNA"/>
</dbReference>
<name>A0AAD6Y388_9AGAR</name>
<dbReference type="InterPro" id="IPR027417">
    <property type="entry name" value="P-loop_NTPase"/>
</dbReference>
<reference evidence="3" key="1">
    <citation type="submission" date="2023-03" db="EMBL/GenBank/DDBJ databases">
        <title>Massive genome expansion in bonnet fungi (Mycena s.s.) driven by repeated elements and novel gene families across ecological guilds.</title>
        <authorList>
            <consortium name="Lawrence Berkeley National Laboratory"/>
            <person name="Harder C.B."/>
            <person name="Miyauchi S."/>
            <person name="Viragh M."/>
            <person name="Kuo A."/>
            <person name="Thoen E."/>
            <person name="Andreopoulos B."/>
            <person name="Lu D."/>
            <person name="Skrede I."/>
            <person name="Drula E."/>
            <person name="Henrissat B."/>
            <person name="Morin E."/>
            <person name="Kohler A."/>
            <person name="Barry K."/>
            <person name="LaButti K."/>
            <person name="Morin E."/>
            <person name="Salamov A."/>
            <person name="Lipzen A."/>
            <person name="Mereny Z."/>
            <person name="Hegedus B."/>
            <person name="Baldrian P."/>
            <person name="Stursova M."/>
            <person name="Weitz H."/>
            <person name="Taylor A."/>
            <person name="Grigoriev I.V."/>
            <person name="Nagy L.G."/>
            <person name="Martin F."/>
            <person name="Kauserud H."/>
        </authorList>
    </citation>
    <scope>NUCLEOTIDE SEQUENCE</scope>
    <source>
        <strain evidence="3">9144</strain>
    </source>
</reference>